<evidence type="ECO:0000313" key="2">
    <source>
        <dbReference type="EMBL" id="KTD60946.1"/>
    </source>
</evidence>
<dbReference type="Proteomes" id="UP000054600">
    <property type="component" value="Unassembled WGS sequence"/>
</dbReference>
<evidence type="ECO:0000256" key="1">
    <source>
        <dbReference type="SAM" id="MobiDB-lite"/>
    </source>
</evidence>
<comment type="caution">
    <text evidence="2">The sequence shown here is derived from an EMBL/GenBank/DDBJ whole genome shotgun (WGS) entry which is preliminary data.</text>
</comment>
<evidence type="ECO:0000313" key="3">
    <source>
        <dbReference type="Proteomes" id="UP000054600"/>
    </source>
</evidence>
<feature type="region of interest" description="Disordered" evidence="1">
    <location>
        <begin position="384"/>
        <end position="407"/>
    </location>
</feature>
<protein>
    <submittedName>
        <fullName evidence="2">Uncharacterized protein</fullName>
    </submittedName>
</protein>
<dbReference type="PATRIC" id="fig|1122169.6.peg.1563"/>
<keyword evidence="3" id="KW-1185">Reference proteome</keyword>
<gene>
    <name evidence="2" type="ORF">Lsha_1357</name>
</gene>
<dbReference type="EMBL" id="LNYW01000040">
    <property type="protein sequence ID" value="KTD60946.1"/>
    <property type="molecule type" value="Genomic_DNA"/>
</dbReference>
<dbReference type="eggNOG" id="ENOG5031F3U">
    <property type="taxonomic scope" value="Bacteria"/>
</dbReference>
<dbReference type="RefSeq" id="WP_018578676.1">
    <property type="nucleotide sequence ID" value="NZ_KB892437.1"/>
</dbReference>
<feature type="compositionally biased region" description="Polar residues" evidence="1">
    <location>
        <begin position="385"/>
        <end position="399"/>
    </location>
</feature>
<dbReference type="OrthoDB" id="5652502at2"/>
<accession>A0A0W0YVR4</accession>
<dbReference type="AlphaFoldDB" id="A0A0W0YVR4"/>
<proteinExistence type="predicted"/>
<name>A0A0W0YVR4_9GAMM</name>
<reference evidence="2 3" key="1">
    <citation type="submission" date="2015-11" db="EMBL/GenBank/DDBJ databases">
        <title>Genomic analysis of 38 Legionella species identifies large and diverse effector repertoires.</title>
        <authorList>
            <person name="Burstein D."/>
            <person name="Amaro F."/>
            <person name="Zusman T."/>
            <person name="Lifshitz Z."/>
            <person name="Cohen O."/>
            <person name="Gilbert J.A."/>
            <person name="Pupko T."/>
            <person name="Shuman H.A."/>
            <person name="Segal G."/>
        </authorList>
    </citation>
    <scope>NUCLEOTIDE SEQUENCE [LARGE SCALE GENOMIC DNA]</scope>
    <source>
        <strain evidence="2 3">ATCC 49655</strain>
    </source>
</reference>
<organism evidence="2 3">
    <name type="scientific">Legionella shakespearei DSM 23087</name>
    <dbReference type="NCBI Taxonomy" id="1122169"/>
    <lineage>
        <taxon>Bacteria</taxon>
        <taxon>Pseudomonadati</taxon>
        <taxon>Pseudomonadota</taxon>
        <taxon>Gammaproteobacteria</taxon>
        <taxon>Legionellales</taxon>
        <taxon>Legionellaceae</taxon>
        <taxon>Legionella</taxon>
    </lineage>
</organism>
<sequence>MFFVQELEIIITNILLASIRAKQKDGFSGYEGFLYVQNLVKMHPGIHHFISMLSAELLSLNLAQKSASTVKKHLNSIESLAEFINFIEGKIESASSELASDVQFDCTQERLHNEIDELMDKLFGVDDHRHQNDGVLSIRRMDSLARLFSLPLSLSVCAASAFHQGKIIISANMSQPDDQQKIIFIITARLALMHEFIKSFPENLHDNYDDFKTLTDLCADKMKAIGGISLPGDVFNTAFSKFAHAMICDKETFSEEIRLMWKQEQLNFTILLPVSAQDKKITFMAYSQESSTEEVLPIPEFKGLVSVKSVHAEQLLAKYVLGRMDEQQYTSEQPLQIGVLKLCCKSCENNLKLLPVMLRGGHGHLYRDTLNFFGLEAPLTPPRQGRSSITAALNSNPKSIQAKMRTDKTERNLLHDFDLSDKDLIFELSDSDSDHDSSLSMR</sequence>
<dbReference type="InterPro" id="IPR027796">
    <property type="entry name" value="OTT_1508_deam-like"/>
</dbReference>
<dbReference type="Pfam" id="PF14441">
    <property type="entry name" value="OTT_1508_deam"/>
    <property type="match status" value="1"/>
</dbReference>